<evidence type="ECO:0008006" key="3">
    <source>
        <dbReference type="Google" id="ProtNLM"/>
    </source>
</evidence>
<name>A0ABY4L8U5_THEAE</name>
<accession>A0ABY4L8U5</accession>
<gene>
    <name evidence="1" type="ORF">FOF52_17455</name>
</gene>
<proteinExistence type="predicted"/>
<sequence length="162" mass="17709">MEARATAAAGDAAACTRAMAAAETEFVRSRPEEDPEWIGYFDACEFTDELAHCHRDLGRAAAARTHAEECLRLSTGDDYARSRSFSHMVRVAAVLAQNELDEAAALGTAVLPLVERTASARVRGYLDSLVRRFTAHSAHPAVREFLDRSVPVVGRLPIRRGQ</sequence>
<dbReference type="Proteomes" id="UP000832041">
    <property type="component" value="Chromosome"/>
</dbReference>
<organism evidence="1 2">
    <name type="scientific">Thermobifida alba</name>
    <name type="common">Thermomonospora alba</name>
    <dbReference type="NCBI Taxonomy" id="53522"/>
    <lineage>
        <taxon>Bacteria</taxon>
        <taxon>Bacillati</taxon>
        <taxon>Actinomycetota</taxon>
        <taxon>Actinomycetes</taxon>
        <taxon>Streptosporangiales</taxon>
        <taxon>Nocardiopsidaceae</taxon>
        <taxon>Thermobifida</taxon>
    </lineage>
</organism>
<protein>
    <recommendedName>
        <fullName evidence="3">Tetratricopeptide repeat protein</fullName>
    </recommendedName>
</protein>
<reference evidence="1 2" key="1">
    <citation type="submission" date="2020-04" db="EMBL/GenBank/DDBJ databases">
        <title>Thermobifida alba genome sequencing and assembly.</title>
        <authorList>
            <person name="Luzics S."/>
            <person name="Horvath B."/>
            <person name="Nagy I."/>
            <person name="Toth A."/>
            <person name="Nagy I."/>
            <person name="Kukolya J."/>
        </authorList>
    </citation>
    <scope>NUCLEOTIDE SEQUENCE [LARGE SCALE GENOMIC DNA]</scope>
    <source>
        <strain evidence="1 2">DSM 43795</strain>
    </source>
</reference>
<keyword evidence="2" id="KW-1185">Reference proteome</keyword>
<evidence type="ECO:0000313" key="1">
    <source>
        <dbReference type="EMBL" id="UPT22517.1"/>
    </source>
</evidence>
<dbReference type="RefSeq" id="WP_248591013.1">
    <property type="nucleotide sequence ID" value="NZ_BAABEB010000022.1"/>
</dbReference>
<evidence type="ECO:0000313" key="2">
    <source>
        <dbReference type="Proteomes" id="UP000832041"/>
    </source>
</evidence>
<dbReference type="EMBL" id="CP051627">
    <property type="protein sequence ID" value="UPT22517.1"/>
    <property type="molecule type" value="Genomic_DNA"/>
</dbReference>